<organism evidence="8 9">
    <name type="scientific">Candidatus Amphirhobacter heronislandensis</name>
    <dbReference type="NCBI Taxonomy" id="1732024"/>
    <lineage>
        <taxon>Bacteria</taxon>
        <taxon>Pseudomonadati</taxon>
        <taxon>Pseudomonadota</taxon>
        <taxon>Gammaproteobacteria</taxon>
        <taxon>Candidatus Tethybacterales</taxon>
        <taxon>Candidatus Tethybacteraceae</taxon>
        <taxon>Candidatus Amphirhobacter</taxon>
    </lineage>
</organism>
<name>A0A930UEK9_9GAMM</name>
<keyword evidence="4 6" id="KW-1133">Transmembrane helix</keyword>
<dbReference type="PROSITE" id="PS50850">
    <property type="entry name" value="MFS"/>
    <property type="match status" value="1"/>
</dbReference>
<dbReference type="GO" id="GO:0005886">
    <property type="term" value="C:plasma membrane"/>
    <property type="evidence" value="ECO:0007669"/>
    <property type="project" value="UniProtKB-SubCell"/>
</dbReference>
<feature type="transmembrane region" description="Helical" evidence="6">
    <location>
        <begin position="159"/>
        <end position="177"/>
    </location>
</feature>
<dbReference type="Pfam" id="PF07690">
    <property type="entry name" value="MFS_1"/>
    <property type="match status" value="1"/>
</dbReference>
<comment type="subcellular location">
    <subcellularLocation>
        <location evidence="1">Cell membrane</location>
        <topology evidence="1">Multi-pass membrane protein</topology>
    </subcellularLocation>
</comment>
<feature type="transmembrane region" description="Helical" evidence="6">
    <location>
        <begin position="304"/>
        <end position="328"/>
    </location>
</feature>
<dbReference type="PANTHER" id="PTHR43124:SF3">
    <property type="entry name" value="CHLORAMPHENICOL EFFLUX PUMP RV0191"/>
    <property type="match status" value="1"/>
</dbReference>
<evidence type="ECO:0000313" key="9">
    <source>
        <dbReference type="Proteomes" id="UP000604381"/>
    </source>
</evidence>
<dbReference type="InterPro" id="IPR036259">
    <property type="entry name" value="MFS_trans_sf"/>
</dbReference>
<feature type="transmembrane region" description="Helical" evidence="6">
    <location>
        <begin position="44"/>
        <end position="62"/>
    </location>
</feature>
<feature type="transmembrane region" description="Helical" evidence="6">
    <location>
        <begin position="131"/>
        <end position="153"/>
    </location>
</feature>
<feature type="transmembrane region" description="Helical" evidence="6">
    <location>
        <begin position="279"/>
        <end position="298"/>
    </location>
</feature>
<comment type="caution">
    <text evidence="8">The sequence shown here is derived from an EMBL/GenBank/DDBJ whole genome shotgun (WGS) entry which is preliminary data.</text>
</comment>
<evidence type="ECO:0000256" key="4">
    <source>
        <dbReference type="ARBA" id="ARBA00022989"/>
    </source>
</evidence>
<evidence type="ECO:0000313" key="8">
    <source>
        <dbReference type="EMBL" id="MBF2734997.1"/>
    </source>
</evidence>
<evidence type="ECO:0000259" key="7">
    <source>
        <dbReference type="PROSITE" id="PS50850"/>
    </source>
</evidence>
<dbReference type="Gene3D" id="1.20.1720.10">
    <property type="entry name" value="Multidrug resistance protein D"/>
    <property type="match status" value="1"/>
</dbReference>
<dbReference type="InterPro" id="IPR050189">
    <property type="entry name" value="MFS_Efflux_Transporters"/>
</dbReference>
<proteinExistence type="predicted"/>
<dbReference type="EMBL" id="JADHEI010000028">
    <property type="protein sequence ID" value="MBF2734997.1"/>
    <property type="molecule type" value="Genomic_DNA"/>
</dbReference>
<feature type="transmembrane region" description="Helical" evidence="6">
    <location>
        <begin position="74"/>
        <end position="92"/>
    </location>
</feature>
<feature type="transmembrane region" description="Helical" evidence="6">
    <location>
        <begin position="214"/>
        <end position="236"/>
    </location>
</feature>
<feature type="domain" description="Major facilitator superfamily (MFS) profile" evidence="7">
    <location>
        <begin position="4"/>
        <end position="394"/>
    </location>
</feature>
<evidence type="ECO:0000256" key="2">
    <source>
        <dbReference type="ARBA" id="ARBA00022475"/>
    </source>
</evidence>
<keyword evidence="2" id="KW-1003">Cell membrane</keyword>
<evidence type="ECO:0000256" key="1">
    <source>
        <dbReference type="ARBA" id="ARBA00004651"/>
    </source>
</evidence>
<feature type="transmembrane region" description="Helical" evidence="6">
    <location>
        <begin position="335"/>
        <end position="361"/>
    </location>
</feature>
<reference evidence="8" key="1">
    <citation type="submission" date="2020-10" db="EMBL/GenBank/DDBJ databases">
        <title>An improved Amphimedon queenslandica hologenome assembly reveals how three proteobacterial symbionts can extend the metabolic phenotypic of their marine sponge host.</title>
        <authorList>
            <person name="Degnan B."/>
            <person name="Degnan S."/>
            <person name="Xiang X."/>
        </authorList>
    </citation>
    <scope>NUCLEOTIDE SEQUENCE</scope>
    <source>
        <strain evidence="8">AqS2</strain>
    </source>
</reference>
<feature type="transmembrane region" description="Helical" evidence="6">
    <location>
        <begin position="367"/>
        <end position="389"/>
    </location>
</feature>
<keyword evidence="3 6" id="KW-0812">Transmembrane</keyword>
<dbReference type="AlphaFoldDB" id="A0A930UEK9"/>
<dbReference type="Proteomes" id="UP000604381">
    <property type="component" value="Unassembled WGS sequence"/>
</dbReference>
<accession>A0A930UEK9</accession>
<sequence>MNRQTFIIIYLGLLLGTGPAAIDSYAPLLSLIAADLDIAVANAQLGLSTALFAMGVGQIFIGPAADRWGRTKPVYAGLSLFVIGSALALMAPSVELLLLGRFLQGLGAATGQILVRAILRDLFTGQDLAHATASVTAIMGVVVIMSPVTGYLLAHAFGWRAMFGALLLYGGVLLAATRWGYHETITFVNDDALKPAAMLAAARRIVVHPQSLRFLLVLLVGGFAMFSYVISAPVVYATSFGVTGTKFALLYATMGGGALSGQILNRWMIRRIGTVPTMVLSLACAAAALFTGLVLQLLGVLNAYGFTAVLFLFAAGFLIAVSNATALVMDPHGNYAGFAASLVGTLSFAIGSLTGTAIAQFAAGDAAVVLACMLASVLACLGFAASWLWQARHRHAEEQLHYAK</sequence>
<evidence type="ECO:0000256" key="6">
    <source>
        <dbReference type="SAM" id="Phobius"/>
    </source>
</evidence>
<evidence type="ECO:0000256" key="3">
    <source>
        <dbReference type="ARBA" id="ARBA00022692"/>
    </source>
</evidence>
<evidence type="ECO:0000256" key="5">
    <source>
        <dbReference type="ARBA" id="ARBA00023136"/>
    </source>
</evidence>
<protein>
    <submittedName>
        <fullName evidence="8">MFS transporter</fullName>
    </submittedName>
</protein>
<feature type="transmembrane region" description="Helical" evidence="6">
    <location>
        <begin position="248"/>
        <end position="267"/>
    </location>
</feature>
<dbReference type="PANTHER" id="PTHR43124">
    <property type="entry name" value="PURINE EFFLUX PUMP PBUE"/>
    <property type="match status" value="1"/>
</dbReference>
<dbReference type="InterPro" id="IPR011701">
    <property type="entry name" value="MFS"/>
</dbReference>
<keyword evidence="9" id="KW-1185">Reference proteome</keyword>
<gene>
    <name evidence="8" type="ORF">ISN26_02755</name>
</gene>
<keyword evidence="5 6" id="KW-0472">Membrane</keyword>
<dbReference type="SUPFAM" id="SSF103473">
    <property type="entry name" value="MFS general substrate transporter"/>
    <property type="match status" value="1"/>
</dbReference>
<feature type="transmembrane region" description="Helical" evidence="6">
    <location>
        <begin position="98"/>
        <end position="119"/>
    </location>
</feature>
<dbReference type="GO" id="GO:0022857">
    <property type="term" value="F:transmembrane transporter activity"/>
    <property type="evidence" value="ECO:0007669"/>
    <property type="project" value="InterPro"/>
</dbReference>
<dbReference type="InterPro" id="IPR020846">
    <property type="entry name" value="MFS_dom"/>
</dbReference>